<keyword evidence="3" id="KW-1185">Reference proteome</keyword>
<feature type="transmembrane region" description="Helical" evidence="1">
    <location>
        <begin position="176"/>
        <end position="205"/>
    </location>
</feature>
<protein>
    <submittedName>
        <fullName evidence="2">Uncharacterized protein</fullName>
    </submittedName>
</protein>
<keyword evidence="1" id="KW-1133">Transmembrane helix</keyword>
<feature type="transmembrane region" description="Helical" evidence="1">
    <location>
        <begin position="365"/>
        <end position="388"/>
    </location>
</feature>
<dbReference type="AlphaFoldDB" id="A0A926DQG7"/>
<feature type="transmembrane region" description="Helical" evidence="1">
    <location>
        <begin position="9"/>
        <end position="31"/>
    </location>
</feature>
<feature type="transmembrane region" description="Helical" evidence="1">
    <location>
        <begin position="83"/>
        <end position="100"/>
    </location>
</feature>
<dbReference type="RefSeq" id="WP_177717386.1">
    <property type="nucleotide sequence ID" value="NZ_JACRSQ010000003.1"/>
</dbReference>
<feature type="transmembrane region" description="Helical" evidence="1">
    <location>
        <begin position="332"/>
        <end position="353"/>
    </location>
</feature>
<feature type="transmembrane region" description="Helical" evidence="1">
    <location>
        <begin position="248"/>
        <end position="271"/>
    </location>
</feature>
<proteinExistence type="predicted"/>
<gene>
    <name evidence="2" type="ORF">H8730_03800</name>
</gene>
<name>A0A926DQG7_9FIRM</name>
<feature type="transmembrane region" description="Helical" evidence="1">
    <location>
        <begin position="277"/>
        <end position="298"/>
    </location>
</feature>
<evidence type="ECO:0000313" key="3">
    <source>
        <dbReference type="Proteomes" id="UP000657006"/>
    </source>
</evidence>
<dbReference type="EMBL" id="JACRSQ010000003">
    <property type="protein sequence ID" value="MBC8542671.1"/>
    <property type="molecule type" value="Genomic_DNA"/>
</dbReference>
<feature type="transmembrane region" description="Helical" evidence="1">
    <location>
        <begin position="139"/>
        <end position="155"/>
    </location>
</feature>
<dbReference type="Proteomes" id="UP000657006">
    <property type="component" value="Unassembled WGS sequence"/>
</dbReference>
<feature type="transmembrane region" description="Helical" evidence="1">
    <location>
        <begin position="217"/>
        <end position="241"/>
    </location>
</feature>
<organism evidence="2 3">
    <name type="scientific">Bianquea renquensis</name>
    <dbReference type="NCBI Taxonomy" id="2763661"/>
    <lineage>
        <taxon>Bacteria</taxon>
        <taxon>Bacillati</taxon>
        <taxon>Bacillota</taxon>
        <taxon>Clostridia</taxon>
        <taxon>Eubacteriales</taxon>
        <taxon>Bianqueaceae</taxon>
        <taxon>Bianquea</taxon>
    </lineage>
</organism>
<evidence type="ECO:0000313" key="2">
    <source>
        <dbReference type="EMBL" id="MBC8542671.1"/>
    </source>
</evidence>
<comment type="caution">
    <text evidence="2">The sequence shown here is derived from an EMBL/GenBank/DDBJ whole genome shotgun (WGS) entry which is preliminary data.</text>
</comment>
<feature type="transmembrane region" description="Helical" evidence="1">
    <location>
        <begin position="310"/>
        <end position="326"/>
    </location>
</feature>
<feature type="transmembrane region" description="Helical" evidence="1">
    <location>
        <begin position="112"/>
        <end position="133"/>
    </location>
</feature>
<keyword evidence="1" id="KW-0812">Transmembrane</keyword>
<keyword evidence="1" id="KW-0472">Membrane</keyword>
<evidence type="ECO:0000256" key="1">
    <source>
        <dbReference type="SAM" id="Phobius"/>
    </source>
</evidence>
<reference evidence="2" key="1">
    <citation type="submission" date="2020-08" db="EMBL/GenBank/DDBJ databases">
        <title>Genome public.</title>
        <authorList>
            <person name="Liu C."/>
            <person name="Sun Q."/>
        </authorList>
    </citation>
    <scope>NUCLEOTIDE SEQUENCE</scope>
    <source>
        <strain evidence="2">NSJ-32</strain>
    </source>
</reference>
<sequence length="512" mass="58269">MKLLKEHRVYLYAFLLSAFLLTFCSQASFVFPCHSRVDQNCFLTVGRGIVEGLVPYRDLFEQKGPLLYFLHALAWLITPDSFTGVYLLEILFFSVALLYVHKISNLYLPSRASILILPATALLITTSNCFLRGDNAEEFCIPLLLASLYSILRFYHTVSGTSFRSCQHAAMPASSFFIHGIVAGCVLWIKFTMLGFWAAWAVLALLPDLFAKRVKSLFSNCLLFLSGMAVSTVPWIVYFGFHGAISDWLYAYLYSNIFLYSKSLGLFGRIWHLAGSIGVAAIWNPLLVGSIAIGILWFRPPLAQALDRKVMLITLIALTIPLYIGGTNYDYYFLIVSPFALFGVIGAVQRYSAKITAYKLRYGRQAYCILCLSTLALTLVLSNCLPYYGMKKEDYPQYQFAEIITHKPDSTMLNYGFLDGGFYKAADKDPLTKYFCRLNIPQDKLPEMEASHRRLLREGIPDFVVTRSRYNDSWKDSGCPELFQNYVLIAEGENLPDFYKYYLFQRKETNLQ</sequence>
<accession>A0A926DQG7</accession>